<dbReference type="InterPro" id="IPR014628">
    <property type="entry name" value="Man6P_isomerase_Firm_short"/>
</dbReference>
<protein>
    <submittedName>
        <fullName evidence="5">Mannose-6-phosphate isomerase</fullName>
    </submittedName>
</protein>
<evidence type="ECO:0000256" key="1">
    <source>
        <dbReference type="ARBA" id="ARBA00022723"/>
    </source>
</evidence>
<evidence type="ECO:0000256" key="4">
    <source>
        <dbReference type="PIRSR" id="PIRSR036894-2"/>
    </source>
</evidence>
<dbReference type="AlphaFoldDB" id="A0A7V8RGV7"/>
<feature type="active site" evidence="4">
    <location>
        <position position="161"/>
    </location>
</feature>
<dbReference type="InterPro" id="IPR051804">
    <property type="entry name" value="Carb_Metab_Reg_Kinase/Isom"/>
</dbReference>
<dbReference type="GO" id="GO:0046872">
    <property type="term" value="F:metal ion binding"/>
    <property type="evidence" value="ECO:0007669"/>
    <property type="project" value="UniProtKB-KW"/>
</dbReference>
<dbReference type="PIRSF" id="PIRSF036894">
    <property type="entry name" value="PMI_Firm_short"/>
    <property type="match status" value="1"/>
</dbReference>
<name>A0A7V8RGV7_9SPHN</name>
<dbReference type="Proteomes" id="UP000589292">
    <property type="component" value="Unassembled WGS sequence"/>
</dbReference>
<organism evidence="5 6">
    <name type="scientific">Sphingomonas ursincola</name>
    <dbReference type="NCBI Taxonomy" id="56361"/>
    <lineage>
        <taxon>Bacteria</taxon>
        <taxon>Pseudomonadati</taxon>
        <taxon>Pseudomonadota</taxon>
        <taxon>Alphaproteobacteria</taxon>
        <taxon>Sphingomonadales</taxon>
        <taxon>Sphingomonadaceae</taxon>
        <taxon>Sphingomonas</taxon>
    </lineage>
</organism>
<keyword evidence="2 3" id="KW-0862">Zinc</keyword>
<evidence type="ECO:0000256" key="3">
    <source>
        <dbReference type="PIRSR" id="PIRSR036894-1"/>
    </source>
</evidence>
<sequence length="273" mass="29232">MAALSACKLATRQVEKPWGRAVLPAPFRNPGSEKIGEIWFEAETGPALPLMIKYLFTSEKLSIQVHPSDAEAQAMGMASGKEECWLVLDAEPGACLGIGTLRQLGADELREAALSGEIEALMDWKPVARGDFYYIPAGTVHAIGAGVSLIEVQQNADITYRLYDYGRPRELHLDDGVAVSRAAPYPAQLHHRVDFAADQLLVDGPLFSLLLTGDAAARLDGTGPLTVIPVEGSVRVDQPEGMLTVDAGECLAIDPDSRLIASPGARLLLARAH</sequence>
<gene>
    <name evidence="5" type="ORF">FG486_17890</name>
</gene>
<evidence type="ECO:0000256" key="2">
    <source>
        <dbReference type="ARBA" id="ARBA00022833"/>
    </source>
</evidence>
<keyword evidence="1 3" id="KW-0479">Metal-binding</keyword>
<feature type="binding site" evidence="3">
    <location>
        <position position="83"/>
    </location>
    <ligand>
        <name>Zn(2+)</name>
        <dbReference type="ChEBI" id="CHEBI:29105"/>
    </ligand>
</feature>
<dbReference type="GO" id="GO:0004476">
    <property type="term" value="F:mannose-6-phosphate isomerase activity"/>
    <property type="evidence" value="ECO:0007669"/>
    <property type="project" value="InterPro"/>
</dbReference>
<keyword evidence="6" id="KW-1185">Reference proteome</keyword>
<dbReference type="RefSeq" id="WP_181268579.1">
    <property type="nucleotide sequence ID" value="NZ_VDES01000006.1"/>
</dbReference>
<comment type="caution">
    <text evidence="5">The sequence shown here is derived from an EMBL/GenBank/DDBJ whole genome shotgun (WGS) entry which is preliminary data.</text>
</comment>
<keyword evidence="5" id="KW-0413">Isomerase</keyword>
<dbReference type="InterPro" id="IPR011051">
    <property type="entry name" value="RmlC_Cupin_sf"/>
</dbReference>
<dbReference type="PANTHER" id="PTHR42742">
    <property type="entry name" value="TRANSCRIPTIONAL REPRESSOR MPRA"/>
    <property type="match status" value="1"/>
</dbReference>
<accession>A0A7V8RGV7</accession>
<dbReference type="Gene3D" id="2.60.120.10">
    <property type="entry name" value="Jelly Rolls"/>
    <property type="match status" value="1"/>
</dbReference>
<proteinExistence type="predicted"/>
<dbReference type="CDD" id="cd07010">
    <property type="entry name" value="cupin_PMI_type_I_N_bac"/>
    <property type="match status" value="1"/>
</dbReference>
<feature type="binding site" evidence="3">
    <location>
        <position position="141"/>
    </location>
    <ligand>
        <name>Zn(2+)</name>
        <dbReference type="ChEBI" id="CHEBI:29105"/>
    </ligand>
</feature>
<evidence type="ECO:0000313" key="6">
    <source>
        <dbReference type="Proteomes" id="UP000589292"/>
    </source>
</evidence>
<reference evidence="5 6" key="1">
    <citation type="journal article" date="1994" name="Int. J. Syst. Bacteriol.">
        <title>Phylogenetic positions of novel aerobic, bacteriochlorophyll a-containing bacteria and description of Roseococcus thiosulfatophilus gen. nov., sp. nov., Erythromicrobium ramosum gen. nov., sp. nov., and Erythrobacter litoralis sp. nov.</title>
        <authorList>
            <person name="Yurkov V."/>
            <person name="Stackebrandt E."/>
            <person name="Holmes A."/>
            <person name="Fuerst J.A."/>
            <person name="Hugenholtz P."/>
            <person name="Golecki J."/>
            <person name="Gad'on N."/>
            <person name="Gorlenko V.M."/>
            <person name="Kompantseva E.I."/>
            <person name="Drews G."/>
        </authorList>
    </citation>
    <scope>NUCLEOTIDE SEQUENCE [LARGE SCALE GENOMIC DNA]</scope>
    <source>
        <strain evidence="5 6">KR-99</strain>
    </source>
</reference>
<dbReference type="PANTHER" id="PTHR42742:SF3">
    <property type="entry name" value="FRUCTOKINASE"/>
    <property type="match status" value="1"/>
</dbReference>
<comment type="cofactor">
    <cofactor evidence="3">
        <name>Zn(2+)</name>
        <dbReference type="ChEBI" id="CHEBI:29105"/>
    </cofactor>
    <text evidence="3">Binds 1 zinc ion per subunit.</text>
</comment>
<feature type="binding site" evidence="3">
    <location>
        <position position="66"/>
    </location>
    <ligand>
        <name>Zn(2+)</name>
        <dbReference type="ChEBI" id="CHEBI:29105"/>
    </ligand>
</feature>
<dbReference type="SUPFAM" id="SSF51182">
    <property type="entry name" value="RmlC-like cupins"/>
    <property type="match status" value="1"/>
</dbReference>
<evidence type="ECO:0000313" key="5">
    <source>
        <dbReference type="EMBL" id="MBA1376218.1"/>
    </source>
</evidence>
<dbReference type="EMBL" id="VDES01000006">
    <property type="protein sequence ID" value="MBA1376218.1"/>
    <property type="molecule type" value="Genomic_DNA"/>
</dbReference>
<dbReference type="InterPro" id="IPR014710">
    <property type="entry name" value="RmlC-like_jellyroll"/>
</dbReference>
<dbReference type="GO" id="GO:0005975">
    <property type="term" value="P:carbohydrate metabolic process"/>
    <property type="evidence" value="ECO:0007669"/>
    <property type="project" value="InterPro"/>
</dbReference>